<keyword evidence="3" id="KW-1185">Reference proteome</keyword>
<evidence type="ECO:0000256" key="1">
    <source>
        <dbReference type="SAM" id="MobiDB-lite"/>
    </source>
</evidence>
<proteinExistence type="predicted"/>
<evidence type="ECO:0000313" key="3">
    <source>
        <dbReference type="Proteomes" id="UP000593567"/>
    </source>
</evidence>
<reference evidence="2" key="1">
    <citation type="submission" date="2020-06" db="EMBL/GenBank/DDBJ databases">
        <title>Draft genome of Bugula neritina, a colonial animal packing powerful symbionts and potential medicines.</title>
        <authorList>
            <person name="Rayko M."/>
        </authorList>
    </citation>
    <scope>NUCLEOTIDE SEQUENCE [LARGE SCALE GENOMIC DNA]</scope>
    <source>
        <strain evidence="2">Kwan_BN1</strain>
    </source>
</reference>
<protein>
    <submittedName>
        <fullName evidence="2">Uncharacterized protein</fullName>
    </submittedName>
</protein>
<dbReference type="EMBL" id="VXIV02001759">
    <property type="protein sequence ID" value="KAF6030062.1"/>
    <property type="molecule type" value="Genomic_DNA"/>
</dbReference>
<name>A0A7J7JUM1_BUGNE</name>
<sequence>MMFIFTSVPIVQYLLIRSSCAGTALLDCNFFKSLQALDKQMTEMTKAVVMDPANPTLVCLLGVTRIAPNSPKQYSEESVACDSHKSKGKYPNNG</sequence>
<evidence type="ECO:0000313" key="2">
    <source>
        <dbReference type="EMBL" id="KAF6030062.1"/>
    </source>
</evidence>
<dbReference type="Proteomes" id="UP000593567">
    <property type="component" value="Unassembled WGS sequence"/>
</dbReference>
<comment type="caution">
    <text evidence="2">The sequence shown here is derived from an EMBL/GenBank/DDBJ whole genome shotgun (WGS) entry which is preliminary data.</text>
</comment>
<accession>A0A7J7JUM1</accession>
<feature type="region of interest" description="Disordered" evidence="1">
    <location>
        <begin position="71"/>
        <end position="94"/>
    </location>
</feature>
<organism evidence="2 3">
    <name type="scientific">Bugula neritina</name>
    <name type="common">Brown bryozoan</name>
    <name type="synonym">Sertularia neritina</name>
    <dbReference type="NCBI Taxonomy" id="10212"/>
    <lineage>
        <taxon>Eukaryota</taxon>
        <taxon>Metazoa</taxon>
        <taxon>Spiralia</taxon>
        <taxon>Lophotrochozoa</taxon>
        <taxon>Bryozoa</taxon>
        <taxon>Gymnolaemata</taxon>
        <taxon>Cheilostomatida</taxon>
        <taxon>Flustrina</taxon>
        <taxon>Buguloidea</taxon>
        <taxon>Bugulidae</taxon>
        <taxon>Bugula</taxon>
    </lineage>
</organism>
<dbReference type="AlphaFoldDB" id="A0A7J7JUM1"/>
<gene>
    <name evidence="2" type="ORF">EB796_011613</name>
</gene>